<evidence type="ECO:0000256" key="1">
    <source>
        <dbReference type="ARBA" id="ARBA00023002"/>
    </source>
</evidence>
<evidence type="ECO:0000256" key="2">
    <source>
        <dbReference type="SAM" id="MobiDB-lite"/>
    </source>
</evidence>
<dbReference type="InterPro" id="IPR019920">
    <property type="entry name" value="F420-binding_dom_put"/>
</dbReference>
<dbReference type="InterPro" id="IPR011576">
    <property type="entry name" value="Pyridox_Oxase_N"/>
</dbReference>
<comment type="caution">
    <text evidence="4">The sequence shown here is derived from an EMBL/GenBank/DDBJ whole genome shotgun (WGS) entry which is preliminary data.</text>
</comment>
<dbReference type="PANTHER" id="PTHR35176">
    <property type="entry name" value="HEME OXYGENASE HI_0854-RELATED"/>
    <property type="match status" value="1"/>
</dbReference>
<dbReference type="AlphaFoldDB" id="A0A1Q4UY07"/>
<dbReference type="GO" id="GO:0005829">
    <property type="term" value="C:cytosol"/>
    <property type="evidence" value="ECO:0007669"/>
    <property type="project" value="TreeGrafter"/>
</dbReference>
<keyword evidence="5" id="KW-1185">Reference proteome</keyword>
<sequence length="159" mass="17100">MPAPDVSPVPGDLAADPAFLAFWEERHLCFLTTTRPDGTPHLVPVGVTYDPVTGIARVISSGTSRKVRNVLAAGPGARVAVSQADGGRWATLEGIAVVRDDPASVADAEARYARRYQPPRVNPRRVVIEIGVTRVMGSVRTKRPPHRTEHPRGLNTPEG</sequence>
<evidence type="ECO:0000313" key="4">
    <source>
        <dbReference type="EMBL" id="OKH90413.1"/>
    </source>
</evidence>
<keyword evidence="1" id="KW-0560">Oxidoreductase</keyword>
<dbReference type="Proteomes" id="UP000186455">
    <property type="component" value="Unassembled WGS sequence"/>
</dbReference>
<feature type="domain" description="Pyridoxamine 5'-phosphate oxidase N-terminal" evidence="3">
    <location>
        <begin position="16"/>
        <end position="135"/>
    </location>
</feature>
<accession>A0A1Q4UY07</accession>
<name>A0A1Q4UY07_9ACTN</name>
<dbReference type="PANTHER" id="PTHR35176:SF1">
    <property type="entry name" value="F420H(2)-DEPENDENT BILIVERDIN REDUCTASE"/>
    <property type="match status" value="1"/>
</dbReference>
<reference evidence="4 5" key="1">
    <citation type="submission" date="2015-06" db="EMBL/GenBank/DDBJ databases">
        <title>Cloning and characterization of the uncialamcin biosynthetic gene cluster.</title>
        <authorList>
            <person name="Yan X."/>
            <person name="Huang T."/>
            <person name="Ge H."/>
            <person name="Shen B."/>
        </authorList>
    </citation>
    <scope>NUCLEOTIDE SEQUENCE [LARGE SCALE GENOMIC DNA]</scope>
    <source>
        <strain evidence="4 5">DCA2648</strain>
    </source>
</reference>
<dbReference type="EMBL" id="LFBV01000012">
    <property type="protein sequence ID" value="OKH90413.1"/>
    <property type="molecule type" value="Genomic_DNA"/>
</dbReference>
<gene>
    <name evidence="4" type="ORF">AB852_35110</name>
</gene>
<dbReference type="GO" id="GO:0070967">
    <property type="term" value="F:coenzyme F420 binding"/>
    <property type="evidence" value="ECO:0007669"/>
    <property type="project" value="TreeGrafter"/>
</dbReference>
<dbReference type="GO" id="GO:0016627">
    <property type="term" value="F:oxidoreductase activity, acting on the CH-CH group of donors"/>
    <property type="evidence" value="ECO:0007669"/>
    <property type="project" value="TreeGrafter"/>
</dbReference>
<dbReference type="InterPro" id="IPR052019">
    <property type="entry name" value="F420H2_bilvrd_red/Heme_oxyg"/>
</dbReference>
<dbReference type="InterPro" id="IPR012349">
    <property type="entry name" value="Split_barrel_FMN-bd"/>
</dbReference>
<dbReference type="NCBIfam" id="TIGR03618">
    <property type="entry name" value="Rv1155_F420"/>
    <property type="match status" value="1"/>
</dbReference>
<dbReference type="SUPFAM" id="SSF50475">
    <property type="entry name" value="FMN-binding split barrel"/>
    <property type="match status" value="1"/>
</dbReference>
<evidence type="ECO:0000313" key="5">
    <source>
        <dbReference type="Proteomes" id="UP000186455"/>
    </source>
</evidence>
<dbReference type="RefSeq" id="WP_073795356.1">
    <property type="nucleotide sequence ID" value="NZ_LFBV01000012.1"/>
</dbReference>
<organism evidence="4 5">
    <name type="scientific">Streptomyces uncialis</name>
    <dbReference type="NCBI Taxonomy" id="1048205"/>
    <lineage>
        <taxon>Bacteria</taxon>
        <taxon>Bacillati</taxon>
        <taxon>Actinomycetota</taxon>
        <taxon>Actinomycetes</taxon>
        <taxon>Kitasatosporales</taxon>
        <taxon>Streptomycetaceae</taxon>
        <taxon>Streptomyces</taxon>
    </lineage>
</organism>
<evidence type="ECO:0000259" key="3">
    <source>
        <dbReference type="Pfam" id="PF01243"/>
    </source>
</evidence>
<dbReference type="Gene3D" id="2.30.110.10">
    <property type="entry name" value="Electron Transport, Fmn-binding Protein, Chain A"/>
    <property type="match status" value="1"/>
</dbReference>
<dbReference type="Pfam" id="PF01243">
    <property type="entry name" value="PNPOx_N"/>
    <property type="match status" value="1"/>
</dbReference>
<protein>
    <recommendedName>
        <fullName evidence="3">Pyridoxamine 5'-phosphate oxidase N-terminal domain-containing protein</fullName>
    </recommendedName>
</protein>
<proteinExistence type="predicted"/>
<feature type="region of interest" description="Disordered" evidence="2">
    <location>
        <begin position="139"/>
        <end position="159"/>
    </location>
</feature>
<dbReference type="STRING" id="1048205.AB852_35110"/>